<evidence type="ECO:0000256" key="1">
    <source>
        <dbReference type="SAM" id="SignalP"/>
    </source>
</evidence>
<feature type="chain" id="PRO_5045969179" evidence="1">
    <location>
        <begin position="23"/>
        <end position="125"/>
    </location>
</feature>
<keyword evidence="4" id="KW-1185">Reference proteome</keyword>
<dbReference type="RefSeq" id="WP_377316363.1">
    <property type="nucleotide sequence ID" value="NZ_JBHUIY010000019.1"/>
</dbReference>
<proteinExistence type="predicted"/>
<protein>
    <submittedName>
        <fullName evidence="3">C-type cytochrome domain-containing protein</fullName>
    </submittedName>
</protein>
<dbReference type="SUPFAM" id="SSF46626">
    <property type="entry name" value="Cytochrome c"/>
    <property type="match status" value="1"/>
</dbReference>
<dbReference type="InterPro" id="IPR036909">
    <property type="entry name" value="Cyt_c-like_dom_sf"/>
</dbReference>
<evidence type="ECO:0000313" key="4">
    <source>
        <dbReference type="Proteomes" id="UP001597296"/>
    </source>
</evidence>
<dbReference type="PANTHER" id="PTHR35889:SF3">
    <property type="entry name" value="F-BOX DOMAIN-CONTAINING PROTEIN"/>
    <property type="match status" value="1"/>
</dbReference>
<organism evidence="3 4">
    <name type="scientific">Phaeospirillum tilakii</name>
    <dbReference type="NCBI Taxonomy" id="741673"/>
    <lineage>
        <taxon>Bacteria</taxon>
        <taxon>Pseudomonadati</taxon>
        <taxon>Pseudomonadota</taxon>
        <taxon>Alphaproteobacteria</taxon>
        <taxon>Rhodospirillales</taxon>
        <taxon>Rhodospirillaceae</taxon>
        <taxon>Phaeospirillum</taxon>
    </lineage>
</organism>
<reference evidence="4" key="1">
    <citation type="journal article" date="2019" name="Int. J. Syst. Evol. Microbiol.">
        <title>The Global Catalogue of Microorganisms (GCM) 10K type strain sequencing project: providing services to taxonomists for standard genome sequencing and annotation.</title>
        <authorList>
            <consortium name="The Broad Institute Genomics Platform"/>
            <consortium name="The Broad Institute Genome Sequencing Center for Infectious Disease"/>
            <person name="Wu L."/>
            <person name="Ma J."/>
        </authorList>
    </citation>
    <scope>NUCLEOTIDE SEQUENCE [LARGE SCALE GENOMIC DNA]</scope>
    <source>
        <strain evidence="4">KCTC 15012</strain>
    </source>
</reference>
<dbReference type="PANTHER" id="PTHR35889">
    <property type="entry name" value="CYCLOINULO-OLIGOSACCHARIDE FRUCTANOTRANSFERASE-RELATED"/>
    <property type="match status" value="1"/>
</dbReference>
<dbReference type="Proteomes" id="UP001597296">
    <property type="component" value="Unassembled WGS sequence"/>
</dbReference>
<accession>A0ABW5CDI0</accession>
<dbReference type="InterPro" id="IPR011429">
    <property type="entry name" value="Cyt_c_Planctomycete-type"/>
</dbReference>
<feature type="signal peptide" evidence="1">
    <location>
        <begin position="1"/>
        <end position="22"/>
    </location>
</feature>
<keyword evidence="1" id="KW-0732">Signal</keyword>
<evidence type="ECO:0000313" key="3">
    <source>
        <dbReference type="EMBL" id="MFD2234291.1"/>
    </source>
</evidence>
<feature type="domain" description="Cytochrome C Planctomycete-type" evidence="2">
    <location>
        <begin position="41"/>
        <end position="100"/>
    </location>
</feature>
<evidence type="ECO:0000259" key="2">
    <source>
        <dbReference type="Pfam" id="PF07635"/>
    </source>
</evidence>
<comment type="caution">
    <text evidence="3">The sequence shown here is derived from an EMBL/GenBank/DDBJ whole genome shotgun (WGS) entry which is preliminary data.</text>
</comment>
<sequence>MKRSLTLFAVAILLGPAGAAWAKDEVISYSEDIRPIIVGRCLECHHPGGQGTEASGLDLSSYEGLMKGTKFGPMIVPGEPDTSSLMRLIDHKVDPSIRMPHGKKKLSQCDRDAFRLWIKQGAKNN</sequence>
<dbReference type="EMBL" id="JBHUIY010000019">
    <property type="protein sequence ID" value="MFD2234291.1"/>
    <property type="molecule type" value="Genomic_DNA"/>
</dbReference>
<dbReference type="Pfam" id="PF07635">
    <property type="entry name" value="PSCyt1"/>
    <property type="match status" value="1"/>
</dbReference>
<name>A0ABW5CDI0_9PROT</name>
<gene>
    <name evidence="3" type="ORF">ACFSNB_10795</name>
</gene>